<reference evidence="4" key="1">
    <citation type="submission" date="2016-04" db="EMBL/GenBank/DDBJ databases">
        <authorList>
            <person name="Quiroz-Castaneda R.E."/>
            <person name="Martinez-Ocampo F."/>
        </authorList>
    </citation>
    <scope>NUCLEOTIDE SEQUENCE [LARGE SCALE GENOMIC DNA]</scope>
    <source>
        <strain evidence="4">INIFAP01</strain>
    </source>
</reference>
<evidence type="ECO:0000313" key="4">
    <source>
        <dbReference type="Proteomes" id="UP000077623"/>
    </source>
</evidence>
<dbReference type="Gene3D" id="2.40.280.10">
    <property type="match status" value="1"/>
</dbReference>
<evidence type="ECO:0000256" key="1">
    <source>
        <dbReference type="ARBA" id="ARBA00022490"/>
    </source>
</evidence>
<protein>
    <submittedName>
        <fullName evidence="3">Single-stranded DNA-binding protein</fullName>
    </submittedName>
</protein>
<dbReference type="EMBL" id="LWUJ01000011">
    <property type="protein sequence ID" value="OAL10342.1"/>
    <property type="molecule type" value="Genomic_DNA"/>
</dbReference>
<dbReference type="InterPro" id="IPR000037">
    <property type="entry name" value="SsrA-bd_prot"/>
</dbReference>
<dbReference type="AlphaFoldDB" id="A0A1A9QCN4"/>
<dbReference type="PANTHER" id="PTHR30308:SF2">
    <property type="entry name" value="SSRA-BINDING PROTEIN"/>
    <property type="match status" value="1"/>
</dbReference>
<dbReference type="GO" id="GO:0003677">
    <property type="term" value="F:DNA binding"/>
    <property type="evidence" value="ECO:0007669"/>
    <property type="project" value="UniProtKB-KW"/>
</dbReference>
<organism evidence="3 4">
    <name type="scientific">Candidatus Mycoplasma haematobovis</name>
    <dbReference type="NCBI Taxonomy" id="432608"/>
    <lineage>
        <taxon>Bacteria</taxon>
        <taxon>Bacillati</taxon>
        <taxon>Mycoplasmatota</taxon>
        <taxon>Mollicutes</taxon>
        <taxon>Mycoplasmataceae</taxon>
        <taxon>Mycoplasma</taxon>
    </lineage>
</organism>
<dbReference type="GO" id="GO:0070930">
    <property type="term" value="P:trans-translation-dependent protein tagging"/>
    <property type="evidence" value="ECO:0007669"/>
    <property type="project" value="TreeGrafter"/>
</dbReference>
<dbReference type="STRING" id="432608.A6V39_02795"/>
<sequence length="133" mass="15774">MSIKELLSNKKNTRFYEVFGKYECGLVLNSGSKKKILNYELSLSGSHGWIKNGEIFLRGFAKENIKLLLHRHEIEKIIRNVKEKKYLLIPSNLYLRNYKIKITLLLAKRNKYTSKQKLETIKRKDEKRLARFA</sequence>
<dbReference type="SUPFAM" id="SSF74982">
    <property type="entry name" value="Small protein B (SmpB)"/>
    <property type="match status" value="1"/>
</dbReference>
<comment type="caution">
    <text evidence="3">The sequence shown here is derived from an EMBL/GenBank/DDBJ whole genome shotgun (WGS) entry which is preliminary data.</text>
</comment>
<keyword evidence="3" id="KW-0238">DNA-binding</keyword>
<dbReference type="Pfam" id="PF01668">
    <property type="entry name" value="SmpB"/>
    <property type="match status" value="1"/>
</dbReference>
<keyword evidence="2" id="KW-0694">RNA-binding</keyword>
<evidence type="ECO:0000256" key="2">
    <source>
        <dbReference type="ARBA" id="ARBA00022884"/>
    </source>
</evidence>
<dbReference type="InterPro" id="IPR023620">
    <property type="entry name" value="SmpB"/>
</dbReference>
<evidence type="ECO:0000313" key="3">
    <source>
        <dbReference type="EMBL" id="OAL10342.1"/>
    </source>
</evidence>
<dbReference type="PANTHER" id="PTHR30308">
    <property type="entry name" value="TMRNA-BINDING COMPONENT OF TRANS-TRANSLATION TAGGING COMPLEX"/>
    <property type="match status" value="1"/>
</dbReference>
<dbReference type="RefSeq" id="WP_245633503.1">
    <property type="nucleotide sequence ID" value="NZ_LWUJ01000011.1"/>
</dbReference>
<proteinExistence type="predicted"/>
<gene>
    <name evidence="3" type="ORF">A6V39_02795</name>
</gene>
<name>A0A1A9QCN4_9MOLU</name>
<dbReference type="GO" id="GO:0003723">
    <property type="term" value="F:RNA binding"/>
    <property type="evidence" value="ECO:0007669"/>
    <property type="project" value="UniProtKB-KW"/>
</dbReference>
<dbReference type="Proteomes" id="UP000077623">
    <property type="component" value="Unassembled WGS sequence"/>
</dbReference>
<keyword evidence="1" id="KW-0963">Cytoplasm</keyword>
<dbReference type="GO" id="GO:0005829">
    <property type="term" value="C:cytosol"/>
    <property type="evidence" value="ECO:0007669"/>
    <property type="project" value="TreeGrafter"/>
</dbReference>
<keyword evidence="4" id="KW-1185">Reference proteome</keyword>
<accession>A0A1A9QCN4</accession>